<keyword evidence="6" id="KW-0457">Lysine biosynthesis</keyword>
<evidence type="ECO:0000256" key="5">
    <source>
        <dbReference type="ARBA" id="ARBA00022605"/>
    </source>
</evidence>
<evidence type="ECO:0000256" key="1">
    <source>
        <dbReference type="ARBA" id="ARBA00004229"/>
    </source>
</evidence>
<dbReference type="GO" id="GO:0009507">
    <property type="term" value="C:chloroplast"/>
    <property type="evidence" value="ECO:0007669"/>
    <property type="project" value="UniProtKB-SubCell"/>
</dbReference>
<evidence type="ECO:0000313" key="9">
    <source>
        <dbReference type="EMBL" id="MBW89097.1"/>
    </source>
</evidence>
<dbReference type="EMBL" id="GGEC01008614">
    <property type="protein sequence ID" value="MBW89097.1"/>
    <property type="molecule type" value="Transcribed_RNA"/>
</dbReference>
<dbReference type="EC" id="5.1.1.7" evidence="4"/>
<dbReference type="GO" id="GO:0009089">
    <property type="term" value="P:lysine biosynthetic process via diaminopimelate"/>
    <property type="evidence" value="ECO:0007669"/>
    <property type="project" value="UniProtKB-UniPathway"/>
</dbReference>
<evidence type="ECO:0000256" key="2">
    <source>
        <dbReference type="ARBA" id="ARBA00005196"/>
    </source>
</evidence>
<dbReference type="FunFam" id="3.10.310.10:FF:000009">
    <property type="entry name" value="Diaminopimelate epimerase chloroplastic"/>
    <property type="match status" value="1"/>
</dbReference>
<dbReference type="PANTHER" id="PTHR31689">
    <property type="entry name" value="DIAMINOPIMELATE EPIMERASE, CHLOROPLASTIC"/>
    <property type="match status" value="1"/>
</dbReference>
<dbReference type="PANTHER" id="PTHR31689:SF0">
    <property type="entry name" value="DIAMINOPIMELATE EPIMERASE"/>
    <property type="match status" value="1"/>
</dbReference>
<proteinExistence type="inferred from homology"/>
<comment type="similarity">
    <text evidence="3">Belongs to the diaminopimelate epimerase family.</text>
</comment>
<accession>A0A2P2J6Q2</accession>
<comment type="pathway">
    <text evidence="2">Amino-acid biosynthesis; L-lysine biosynthesis via DAP pathway; DL-2,6-diaminopimelate from LL-2,6-diaminopimelate: step 1/1.</text>
</comment>
<sequence length="366" mass="39726">MAVAATISQSTSLSTRHSLGSTQTFLPSSSSTSRPTLQLNYSISRLSFKASGYRPLAAAMRIETPENISRASFLDRRQSDFLHFVKYHGLGNDFILVDNRDSSEPRITPDQAMKLCDRNFGVGADGVIFAMPGTNGTDYTMRIFNSDGSEPEMCGNGVRCFANFVAELENLHGQRSFTVHTGAGLIVPEILEDGQVRVDMGEPILEASKVPTRLPANEGEAVVKSELDVDGLTWNVTCVSMGNPHCVIFGTRDGKDLQVDELNLAAIGPKFEHHDVFPARTNTEFVQVYSPSHLKMRVWERGAGATLACGTGACATVVAAVLEGHAGRKCRVDLPGGPLDIEWREKDNHVYMTGPAEVVFYGSAPL</sequence>
<dbReference type="AlphaFoldDB" id="A0A2P2J6Q2"/>
<dbReference type="InterPro" id="IPR001653">
    <property type="entry name" value="DAP_epimerase_DapF"/>
</dbReference>
<comment type="catalytic activity">
    <reaction evidence="8">
        <text>(2S,6S)-2,6-diaminopimelate = meso-2,6-diaminopimelate</text>
        <dbReference type="Rhea" id="RHEA:15393"/>
        <dbReference type="ChEBI" id="CHEBI:57609"/>
        <dbReference type="ChEBI" id="CHEBI:57791"/>
        <dbReference type="EC" id="5.1.1.7"/>
    </reaction>
</comment>
<dbReference type="FunFam" id="3.10.310.10:FF:000011">
    <property type="entry name" value="Diaminopimelate epimerase, chloroplastic"/>
    <property type="match status" value="1"/>
</dbReference>
<reference evidence="9" key="1">
    <citation type="submission" date="2018-02" db="EMBL/GenBank/DDBJ databases">
        <title>Rhizophora mucronata_Transcriptome.</title>
        <authorList>
            <person name="Meera S.P."/>
            <person name="Sreeshan A."/>
            <person name="Augustine A."/>
        </authorList>
    </citation>
    <scope>NUCLEOTIDE SEQUENCE</scope>
    <source>
        <tissue evidence="9">Leaf</tissue>
    </source>
</reference>
<dbReference type="InterPro" id="IPR018510">
    <property type="entry name" value="DAP_epimerase_AS"/>
</dbReference>
<dbReference type="NCBIfam" id="TIGR00652">
    <property type="entry name" value="DapF"/>
    <property type="match status" value="1"/>
</dbReference>
<dbReference type="GO" id="GO:0008837">
    <property type="term" value="F:diaminopimelate epimerase activity"/>
    <property type="evidence" value="ECO:0007669"/>
    <property type="project" value="UniProtKB-EC"/>
</dbReference>
<name>A0A2P2J6Q2_RHIMU</name>
<keyword evidence="5" id="KW-0028">Amino-acid biosynthesis</keyword>
<protein>
    <recommendedName>
        <fullName evidence="4">diaminopimelate epimerase</fullName>
        <ecNumber evidence="4">5.1.1.7</ecNumber>
    </recommendedName>
</protein>
<comment type="subcellular location">
    <subcellularLocation>
        <location evidence="1">Plastid</location>
        <location evidence="1">Chloroplast</location>
    </subcellularLocation>
</comment>
<organism evidence="9">
    <name type="scientific">Rhizophora mucronata</name>
    <name type="common">Asiatic mangrove</name>
    <dbReference type="NCBI Taxonomy" id="61149"/>
    <lineage>
        <taxon>Eukaryota</taxon>
        <taxon>Viridiplantae</taxon>
        <taxon>Streptophyta</taxon>
        <taxon>Embryophyta</taxon>
        <taxon>Tracheophyta</taxon>
        <taxon>Spermatophyta</taxon>
        <taxon>Magnoliopsida</taxon>
        <taxon>eudicotyledons</taxon>
        <taxon>Gunneridae</taxon>
        <taxon>Pentapetalae</taxon>
        <taxon>rosids</taxon>
        <taxon>fabids</taxon>
        <taxon>Malpighiales</taxon>
        <taxon>Rhizophoraceae</taxon>
        <taxon>Rhizophora</taxon>
    </lineage>
</organism>
<evidence type="ECO:0000256" key="3">
    <source>
        <dbReference type="ARBA" id="ARBA00010219"/>
    </source>
</evidence>
<dbReference type="Gene3D" id="3.10.310.10">
    <property type="entry name" value="Diaminopimelate Epimerase, Chain A, domain 1"/>
    <property type="match status" value="2"/>
</dbReference>
<dbReference type="Pfam" id="PF01678">
    <property type="entry name" value="DAP_epimerase"/>
    <property type="match status" value="2"/>
</dbReference>
<dbReference type="UniPathway" id="UPA00034">
    <property type="reaction ID" value="UER00025"/>
</dbReference>
<dbReference type="PROSITE" id="PS01326">
    <property type="entry name" value="DAP_EPIMERASE"/>
    <property type="match status" value="1"/>
</dbReference>
<evidence type="ECO:0000256" key="6">
    <source>
        <dbReference type="ARBA" id="ARBA00023154"/>
    </source>
</evidence>
<evidence type="ECO:0000256" key="8">
    <source>
        <dbReference type="ARBA" id="ARBA00051712"/>
    </source>
</evidence>
<evidence type="ECO:0000256" key="7">
    <source>
        <dbReference type="ARBA" id="ARBA00023235"/>
    </source>
</evidence>
<evidence type="ECO:0000256" key="4">
    <source>
        <dbReference type="ARBA" id="ARBA00013080"/>
    </source>
</evidence>
<dbReference type="GO" id="GO:0005829">
    <property type="term" value="C:cytosol"/>
    <property type="evidence" value="ECO:0007669"/>
    <property type="project" value="TreeGrafter"/>
</dbReference>
<dbReference type="HAMAP" id="MF_00197">
    <property type="entry name" value="DAP_epimerase"/>
    <property type="match status" value="1"/>
</dbReference>
<keyword evidence="7" id="KW-0413">Isomerase</keyword>
<dbReference type="SUPFAM" id="SSF54506">
    <property type="entry name" value="Diaminopimelate epimerase-like"/>
    <property type="match status" value="2"/>
</dbReference>